<keyword evidence="1" id="KW-0812">Transmembrane</keyword>
<protein>
    <submittedName>
        <fullName evidence="2">Uncharacterized protein</fullName>
    </submittedName>
</protein>
<evidence type="ECO:0000313" key="2">
    <source>
        <dbReference type="EMBL" id="EJX06971.1"/>
    </source>
</evidence>
<dbReference type="EMBL" id="AMCI01001006">
    <property type="protein sequence ID" value="EJX06971.1"/>
    <property type="molecule type" value="Genomic_DNA"/>
</dbReference>
<dbReference type="AlphaFoldDB" id="J9D2W3"/>
<organism evidence="2">
    <name type="scientific">gut metagenome</name>
    <dbReference type="NCBI Taxonomy" id="749906"/>
    <lineage>
        <taxon>unclassified sequences</taxon>
        <taxon>metagenomes</taxon>
        <taxon>organismal metagenomes</taxon>
    </lineage>
</organism>
<keyword evidence="1" id="KW-1133">Transmembrane helix</keyword>
<reference evidence="2" key="1">
    <citation type="journal article" date="2012" name="PLoS ONE">
        <title>Gene sets for utilization of primary and secondary nutrition supplies in the distal gut of endangered iberian lynx.</title>
        <authorList>
            <person name="Alcaide M."/>
            <person name="Messina E."/>
            <person name="Richter M."/>
            <person name="Bargiela R."/>
            <person name="Peplies J."/>
            <person name="Huws S.A."/>
            <person name="Newbold C.J."/>
            <person name="Golyshin P.N."/>
            <person name="Simon M.A."/>
            <person name="Lopez G."/>
            <person name="Yakimov M.M."/>
            <person name="Ferrer M."/>
        </authorList>
    </citation>
    <scope>NUCLEOTIDE SEQUENCE</scope>
</reference>
<gene>
    <name evidence="2" type="ORF">EVA_04919</name>
</gene>
<feature type="transmembrane region" description="Helical" evidence="1">
    <location>
        <begin position="16"/>
        <end position="33"/>
    </location>
</feature>
<evidence type="ECO:0000256" key="1">
    <source>
        <dbReference type="SAM" id="Phobius"/>
    </source>
</evidence>
<proteinExistence type="predicted"/>
<comment type="caution">
    <text evidence="2">The sequence shown here is derived from an EMBL/GenBank/DDBJ whole genome shotgun (WGS) entry which is preliminary data.</text>
</comment>
<accession>J9D2W3</accession>
<sequence length="44" mass="4846">MPDEYIDSVSAGKQRLVFVGKCIGISPATAFFFRKHGLRSSLKS</sequence>
<keyword evidence="1" id="KW-0472">Membrane</keyword>
<name>J9D2W3_9ZZZZ</name>